<dbReference type="InterPro" id="IPR001810">
    <property type="entry name" value="F-box_dom"/>
</dbReference>
<dbReference type="Pfam" id="PF00646">
    <property type="entry name" value="F-box"/>
    <property type="match status" value="1"/>
</dbReference>
<reference evidence="3 4" key="1">
    <citation type="submission" date="2020-07" db="EMBL/GenBank/DDBJ databases">
        <title>Comparative genomics of pyrophilous fungi reveals a link between fire events and developmental genes.</title>
        <authorList>
            <consortium name="DOE Joint Genome Institute"/>
            <person name="Steindorff A.S."/>
            <person name="Carver A."/>
            <person name="Calhoun S."/>
            <person name="Stillman K."/>
            <person name="Liu H."/>
            <person name="Lipzen A."/>
            <person name="Pangilinan J."/>
            <person name="Labutti K."/>
            <person name="Bruns T.D."/>
            <person name="Grigoriev I.V."/>
        </authorList>
    </citation>
    <scope>NUCLEOTIDE SEQUENCE [LARGE SCALE GENOMIC DNA]</scope>
    <source>
        <strain evidence="3 4">CBS 144469</strain>
    </source>
</reference>
<dbReference type="SUPFAM" id="SSF81383">
    <property type="entry name" value="F-box domain"/>
    <property type="match status" value="1"/>
</dbReference>
<feature type="region of interest" description="Disordered" evidence="1">
    <location>
        <begin position="35"/>
        <end position="63"/>
    </location>
</feature>
<gene>
    <name evidence="3" type="ORF">DFP72DRAFT_868774</name>
</gene>
<dbReference type="EMBL" id="JACGCI010000003">
    <property type="protein sequence ID" value="KAF6764638.1"/>
    <property type="molecule type" value="Genomic_DNA"/>
</dbReference>
<name>A0A8H6IFR6_9AGAR</name>
<accession>A0A8H6IFR6</accession>
<proteinExistence type="predicted"/>
<keyword evidence="4" id="KW-1185">Reference proteome</keyword>
<dbReference type="OrthoDB" id="2322499at2759"/>
<dbReference type="AlphaFoldDB" id="A0A8H6IFR6"/>
<evidence type="ECO:0000259" key="2">
    <source>
        <dbReference type="PROSITE" id="PS50181"/>
    </source>
</evidence>
<evidence type="ECO:0000313" key="4">
    <source>
        <dbReference type="Proteomes" id="UP000521943"/>
    </source>
</evidence>
<dbReference type="Proteomes" id="UP000521943">
    <property type="component" value="Unassembled WGS sequence"/>
</dbReference>
<feature type="domain" description="F-box" evidence="2">
    <location>
        <begin position="101"/>
        <end position="150"/>
    </location>
</feature>
<comment type="caution">
    <text evidence="3">The sequence shown here is derived from an EMBL/GenBank/DDBJ whole genome shotgun (WGS) entry which is preliminary data.</text>
</comment>
<organism evidence="3 4">
    <name type="scientific">Ephemerocybe angulata</name>
    <dbReference type="NCBI Taxonomy" id="980116"/>
    <lineage>
        <taxon>Eukaryota</taxon>
        <taxon>Fungi</taxon>
        <taxon>Dikarya</taxon>
        <taxon>Basidiomycota</taxon>
        <taxon>Agaricomycotina</taxon>
        <taxon>Agaricomycetes</taxon>
        <taxon>Agaricomycetidae</taxon>
        <taxon>Agaricales</taxon>
        <taxon>Agaricineae</taxon>
        <taxon>Psathyrellaceae</taxon>
        <taxon>Ephemerocybe</taxon>
    </lineage>
</organism>
<sequence length="728" mass="83987">MSGRVRREHTFTPVRTLFHLLPTFLQLESHSSSIYAERKQRMPSQSAPTRAKSKRAKIEQSDASASKLILPTEDSRLALSHGTLTGAMSQKALGKQPEHTFNFFEEIPLDILGEIFYFLAPIELLQLARTTKRLRELLMSSSSTVYWKTARQVIAPGMPPCPEGLSEPQYANLMFSNHCHKCFQEDGDLFMHVEAYVQLCDKCSLEEFKRWKELPEEVDGALAELIPATSEKLTAAERKQAWEKANAHWRSAARTRFHVKTALSLHKEYKKVRGAKKKAEWLENQKALWQKTEEHATACRIHFQDQRQKEKQRERKTRIQRRIEIKGRLDALGWREEYDYMGRCSPQETPSAELMMKALYTEYELSEEEWESLKDGMIQWMQEVRATREYHQRSQKILQRIKDKIGPTYLAYILAQHPNPIVPSLMEVAMMDGIAAHLEATPLDEELPEGVLDAGLAKIPEFAANWKANLEQSLLNLVRALPDYAGKEEISMDVLSYASIMFSCRRCEKLMAYPPVLVHACFFKDYQRPKQRKSNKKESLNVAEATTSAEPQSTKVGADICDALPRSRTRFWKPDTLLYLKEDIYHHTNSLLDRRGLSRTTPAEVLFTLNPYVEGLCRCFPSSTRKPERKATRWSQAIKACRRHRSGDYEGCFDLVETTVVEHMPGYRENEAPAYWYSLCPFCHTKEWHFSNHLIACHNLTPGEVTACQQYALREPGREVAYEYVALP</sequence>
<dbReference type="PROSITE" id="PS50181">
    <property type="entry name" value="FBOX"/>
    <property type="match status" value="1"/>
</dbReference>
<dbReference type="InterPro" id="IPR036047">
    <property type="entry name" value="F-box-like_dom_sf"/>
</dbReference>
<protein>
    <recommendedName>
        <fullName evidence="2">F-box domain-containing protein</fullName>
    </recommendedName>
</protein>
<evidence type="ECO:0000313" key="3">
    <source>
        <dbReference type="EMBL" id="KAF6764638.1"/>
    </source>
</evidence>
<dbReference type="CDD" id="cd09917">
    <property type="entry name" value="F-box_SF"/>
    <property type="match status" value="1"/>
</dbReference>
<evidence type="ECO:0000256" key="1">
    <source>
        <dbReference type="SAM" id="MobiDB-lite"/>
    </source>
</evidence>